<dbReference type="PANTHER" id="PTHR43350:SF2">
    <property type="entry name" value="GROES-LIKE ZINC-BINDING ALCOHOL DEHYDROGENASE FAMILY PROTEIN"/>
    <property type="match status" value="1"/>
</dbReference>
<evidence type="ECO:0000259" key="7">
    <source>
        <dbReference type="Pfam" id="PF08240"/>
    </source>
</evidence>
<evidence type="ECO:0000256" key="4">
    <source>
        <dbReference type="ARBA" id="ARBA00022833"/>
    </source>
</evidence>
<evidence type="ECO:0000256" key="5">
    <source>
        <dbReference type="ARBA" id="ARBA00023002"/>
    </source>
</evidence>
<keyword evidence="9" id="KW-1185">Reference proteome</keyword>
<dbReference type="STRING" id="1183438.GKIL_1793"/>
<name>U5QK86_GLOK1</name>
<dbReference type="Proteomes" id="UP000017396">
    <property type="component" value="Chromosome"/>
</dbReference>
<comment type="similarity">
    <text evidence="2">Belongs to the zinc-containing alcohol dehydrogenase family.</text>
</comment>
<keyword evidence="4" id="KW-0862">Zinc</keyword>
<dbReference type="EC" id="1.1.1.1" evidence="8"/>
<proteinExistence type="inferred from homology"/>
<sequence>MEVLLIDDRTRQGSNWLTWQGSFQEAALLALVYDNRQVRVERDWPLPERAGEVRVRVTRSGICATDLEIIKGYMGFSGVLGHEWVGVVEAADDPAWVGRRVVGEINAGCGACALCRRGLAIHCRERTVLGISGRDGAFAEYLNLPEKNLHLVPEAVSDEQAVFCEPLAAACAILDQVHIHPTDRIAVLGAGRLGQLCARVLALTGAEVSVVARSRSKLDRLPAGIGALTLAEAEKCALLDVVVDCTGSEAGLAAATRMVRPRGTIVLKTTVEAHHSLHLAPWVIDEVRIVGSRCGPFASALRLLERGLVDPVTLIDEQFALIDGEKALERAGQPGVLKVLIDNRERY</sequence>
<dbReference type="AlphaFoldDB" id="U5QK86"/>
<keyword evidence="5 8" id="KW-0560">Oxidoreductase</keyword>
<dbReference type="HOGENOM" id="CLU_026673_11_0_3"/>
<dbReference type="KEGG" id="glj:GKIL_1793"/>
<evidence type="ECO:0000259" key="6">
    <source>
        <dbReference type="Pfam" id="PF00107"/>
    </source>
</evidence>
<evidence type="ECO:0000313" key="8">
    <source>
        <dbReference type="EMBL" id="AGY58039.1"/>
    </source>
</evidence>
<reference evidence="8 9" key="1">
    <citation type="journal article" date="2013" name="PLoS ONE">
        <title>Cultivation and Complete Genome Sequencing of Gloeobacter kilaueensis sp. nov., from a Lava Cave in Kilauea Caldera, Hawai'i.</title>
        <authorList>
            <person name="Saw J.H."/>
            <person name="Schatz M."/>
            <person name="Brown M.V."/>
            <person name="Kunkel D.D."/>
            <person name="Foster J.S."/>
            <person name="Shick H."/>
            <person name="Christensen S."/>
            <person name="Hou S."/>
            <person name="Wan X."/>
            <person name="Donachie S.P."/>
        </authorList>
    </citation>
    <scope>NUCLEOTIDE SEQUENCE [LARGE SCALE GENOMIC DNA]</scope>
    <source>
        <strain evidence="9">JS</strain>
    </source>
</reference>
<dbReference type="PANTHER" id="PTHR43350">
    <property type="entry name" value="NAD-DEPENDENT ALCOHOL DEHYDROGENASE"/>
    <property type="match status" value="1"/>
</dbReference>
<dbReference type="Gene3D" id="3.40.50.720">
    <property type="entry name" value="NAD(P)-binding Rossmann-like Domain"/>
    <property type="match status" value="1"/>
</dbReference>
<dbReference type="InterPro" id="IPR013149">
    <property type="entry name" value="ADH-like_C"/>
</dbReference>
<protein>
    <submittedName>
        <fullName evidence="8">Alcohol dehydrogenase</fullName>
        <ecNumber evidence="8">1.1.1.1</ecNumber>
    </submittedName>
</protein>
<dbReference type="GO" id="GO:0004022">
    <property type="term" value="F:alcohol dehydrogenase (NAD+) activity"/>
    <property type="evidence" value="ECO:0007669"/>
    <property type="project" value="UniProtKB-EC"/>
</dbReference>
<evidence type="ECO:0000256" key="1">
    <source>
        <dbReference type="ARBA" id="ARBA00001947"/>
    </source>
</evidence>
<comment type="cofactor">
    <cofactor evidence="1">
        <name>Zn(2+)</name>
        <dbReference type="ChEBI" id="CHEBI:29105"/>
    </cofactor>
</comment>
<dbReference type="InterPro" id="IPR011032">
    <property type="entry name" value="GroES-like_sf"/>
</dbReference>
<dbReference type="Pfam" id="PF08240">
    <property type="entry name" value="ADH_N"/>
    <property type="match status" value="1"/>
</dbReference>
<dbReference type="InterPro" id="IPR013154">
    <property type="entry name" value="ADH-like_N"/>
</dbReference>
<dbReference type="SUPFAM" id="SSF50129">
    <property type="entry name" value="GroES-like"/>
    <property type="match status" value="1"/>
</dbReference>
<gene>
    <name evidence="8" type="primary">adh</name>
    <name evidence="8" type="ORF">GKIL_1793</name>
</gene>
<dbReference type="EMBL" id="CP003587">
    <property type="protein sequence ID" value="AGY58039.1"/>
    <property type="molecule type" value="Genomic_DNA"/>
</dbReference>
<dbReference type="Gene3D" id="3.90.180.10">
    <property type="entry name" value="Medium-chain alcohol dehydrogenases, catalytic domain"/>
    <property type="match status" value="1"/>
</dbReference>
<evidence type="ECO:0000313" key="9">
    <source>
        <dbReference type="Proteomes" id="UP000017396"/>
    </source>
</evidence>
<dbReference type="PATRIC" id="fig|1183438.3.peg.1756"/>
<feature type="domain" description="Alcohol dehydrogenase-like N-terminal" evidence="7">
    <location>
        <begin position="50"/>
        <end position="154"/>
    </location>
</feature>
<dbReference type="Pfam" id="PF00107">
    <property type="entry name" value="ADH_zinc_N"/>
    <property type="match status" value="1"/>
</dbReference>
<evidence type="ECO:0000256" key="2">
    <source>
        <dbReference type="ARBA" id="ARBA00008072"/>
    </source>
</evidence>
<dbReference type="GO" id="GO:0046872">
    <property type="term" value="F:metal ion binding"/>
    <property type="evidence" value="ECO:0007669"/>
    <property type="project" value="UniProtKB-KW"/>
</dbReference>
<dbReference type="eggNOG" id="COG1063">
    <property type="taxonomic scope" value="Bacteria"/>
</dbReference>
<dbReference type="SUPFAM" id="SSF51735">
    <property type="entry name" value="NAD(P)-binding Rossmann-fold domains"/>
    <property type="match status" value="1"/>
</dbReference>
<keyword evidence="3" id="KW-0479">Metal-binding</keyword>
<dbReference type="CDD" id="cd08242">
    <property type="entry name" value="MDR_like"/>
    <property type="match status" value="1"/>
</dbReference>
<evidence type="ECO:0000256" key="3">
    <source>
        <dbReference type="ARBA" id="ARBA00022723"/>
    </source>
</evidence>
<dbReference type="InterPro" id="IPR036291">
    <property type="entry name" value="NAD(P)-bd_dom_sf"/>
</dbReference>
<accession>U5QK86</accession>
<feature type="domain" description="Alcohol dehydrogenase-like C-terminal" evidence="6">
    <location>
        <begin position="193"/>
        <end position="299"/>
    </location>
</feature>
<organism evidence="8 9">
    <name type="scientific">Gloeobacter kilaueensis (strain ATCC BAA-2537 / CCAP 1431/1 / ULC 316 / JS1)</name>
    <dbReference type="NCBI Taxonomy" id="1183438"/>
    <lineage>
        <taxon>Bacteria</taxon>
        <taxon>Bacillati</taxon>
        <taxon>Cyanobacteriota</taxon>
        <taxon>Cyanophyceae</taxon>
        <taxon>Gloeobacterales</taxon>
        <taxon>Gloeobacteraceae</taxon>
        <taxon>Gloeobacter</taxon>
    </lineage>
</organism>